<comment type="catalytic activity">
    <reaction evidence="3">
        <text>n isopentenyl diphosphate + (2E,6E)-farnesyl diphosphate = a di-trans,poly-cis-polyprenyl diphosphate + n diphosphate</text>
        <dbReference type="Rhea" id="RHEA:53008"/>
        <dbReference type="Rhea" id="RHEA-COMP:19494"/>
        <dbReference type="ChEBI" id="CHEBI:33019"/>
        <dbReference type="ChEBI" id="CHEBI:128769"/>
        <dbReference type="ChEBI" id="CHEBI:136960"/>
        <dbReference type="ChEBI" id="CHEBI:175763"/>
        <dbReference type="EC" id="2.5.1.87"/>
    </reaction>
</comment>
<dbReference type="PROSITE" id="PS01066">
    <property type="entry name" value="UPP_SYNTHASE"/>
    <property type="match status" value="1"/>
</dbReference>
<dbReference type="GO" id="GO:0005783">
    <property type="term" value="C:endoplasmic reticulum"/>
    <property type="evidence" value="ECO:0007669"/>
    <property type="project" value="TreeGrafter"/>
</dbReference>
<dbReference type="InterPro" id="IPR036424">
    <property type="entry name" value="UPP_synth-like_sf"/>
</dbReference>
<dbReference type="GO" id="GO:0016094">
    <property type="term" value="P:polyprenol biosynthetic process"/>
    <property type="evidence" value="ECO:0007669"/>
    <property type="project" value="TreeGrafter"/>
</dbReference>
<dbReference type="NCBIfam" id="TIGR00055">
    <property type="entry name" value="uppS"/>
    <property type="match status" value="1"/>
</dbReference>
<dbReference type="GO" id="GO:0045547">
    <property type="term" value="F:ditrans,polycis-polyprenyl diphosphate synthase [(2E,6E)-farnesyl diphosphate specific] activity"/>
    <property type="evidence" value="ECO:0007669"/>
    <property type="project" value="UniProtKB-EC"/>
</dbReference>
<dbReference type="Proteomes" id="UP000827092">
    <property type="component" value="Unassembled WGS sequence"/>
</dbReference>
<organism evidence="5 6">
    <name type="scientific">Oedothorax gibbosus</name>
    <dbReference type="NCBI Taxonomy" id="931172"/>
    <lineage>
        <taxon>Eukaryota</taxon>
        <taxon>Metazoa</taxon>
        <taxon>Ecdysozoa</taxon>
        <taxon>Arthropoda</taxon>
        <taxon>Chelicerata</taxon>
        <taxon>Arachnida</taxon>
        <taxon>Araneae</taxon>
        <taxon>Araneomorphae</taxon>
        <taxon>Entelegynae</taxon>
        <taxon>Araneoidea</taxon>
        <taxon>Linyphiidae</taxon>
        <taxon>Erigoninae</taxon>
        <taxon>Oedothorax</taxon>
    </lineage>
</organism>
<name>A0AAV6V205_9ARAC</name>
<evidence type="ECO:0000256" key="2">
    <source>
        <dbReference type="ARBA" id="ARBA00022679"/>
    </source>
</evidence>
<dbReference type="Gene3D" id="3.40.1180.10">
    <property type="entry name" value="Decaprenyl diphosphate synthase-like"/>
    <property type="match status" value="1"/>
</dbReference>
<comment type="caution">
    <text evidence="5">The sequence shown here is derived from an EMBL/GenBank/DDBJ whole genome shotgun (WGS) entry which is preliminary data.</text>
</comment>
<dbReference type="HAMAP" id="MF_01139">
    <property type="entry name" value="ISPT"/>
    <property type="match status" value="1"/>
</dbReference>
<dbReference type="GO" id="GO:1904423">
    <property type="term" value="C:dehydrodolichyl diphosphate synthase complex"/>
    <property type="evidence" value="ECO:0007669"/>
    <property type="project" value="TreeGrafter"/>
</dbReference>
<accession>A0AAV6V205</accession>
<dbReference type="CDD" id="cd00475">
    <property type="entry name" value="Cis_IPPS"/>
    <property type="match status" value="1"/>
</dbReference>
<dbReference type="InterPro" id="IPR001441">
    <property type="entry name" value="UPP_synth-like"/>
</dbReference>
<proteinExistence type="inferred from homology"/>
<dbReference type="PANTHER" id="PTHR10291:SF43">
    <property type="entry name" value="DEHYDRODOLICHYL DIPHOSPHATE SYNTHASE COMPLEX SUBUNIT DHDDS"/>
    <property type="match status" value="1"/>
</dbReference>
<evidence type="ECO:0000256" key="1">
    <source>
        <dbReference type="ARBA" id="ARBA00005432"/>
    </source>
</evidence>
<dbReference type="EC" id="2.5.1.-" evidence="4"/>
<dbReference type="AlphaFoldDB" id="A0AAV6V205"/>
<evidence type="ECO:0000313" key="5">
    <source>
        <dbReference type="EMBL" id="KAG8189873.1"/>
    </source>
</evidence>
<dbReference type="EMBL" id="JAFNEN010000201">
    <property type="protein sequence ID" value="KAG8189873.1"/>
    <property type="molecule type" value="Genomic_DNA"/>
</dbReference>
<evidence type="ECO:0000313" key="6">
    <source>
        <dbReference type="Proteomes" id="UP000827092"/>
    </source>
</evidence>
<gene>
    <name evidence="5" type="ORF">JTE90_023379</name>
</gene>
<dbReference type="PANTHER" id="PTHR10291">
    <property type="entry name" value="DEHYDRODOLICHYL DIPHOSPHATE SYNTHASE FAMILY MEMBER"/>
    <property type="match status" value="1"/>
</dbReference>
<dbReference type="SUPFAM" id="SSF64005">
    <property type="entry name" value="Undecaprenyl diphosphate synthase"/>
    <property type="match status" value="1"/>
</dbReference>
<dbReference type="Pfam" id="PF01255">
    <property type="entry name" value="Prenyltransf"/>
    <property type="match status" value="1"/>
</dbReference>
<evidence type="ECO:0000256" key="4">
    <source>
        <dbReference type="RuleBase" id="RU363018"/>
    </source>
</evidence>
<comment type="similarity">
    <text evidence="1 4">Belongs to the UPP synthase family.</text>
</comment>
<keyword evidence="6" id="KW-1185">Reference proteome</keyword>
<protein>
    <recommendedName>
        <fullName evidence="4">Alkyl transferase</fullName>
        <ecNumber evidence="4">2.5.1.-</ecNumber>
    </recommendedName>
</protein>
<keyword evidence="2 4" id="KW-0808">Transferase</keyword>
<reference evidence="5 6" key="1">
    <citation type="journal article" date="2022" name="Nat. Ecol. Evol.">
        <title>A masculinizing supergene underlies an exaggerated male reproductive morph in a spider.</title>
        <authorList>
            <person name="Hendrickx F."/>
            <person name="De Corte Z."/>
            <person name="Sonet G."/>
            <person name="Van Belleghem S.M."/>
            <person name="Kostlbacher S."/>
            <person name="Vangestel C."/>
        </authorList>
    </citation>
    <scope>NUCLEOTIDE SEQUENCE [LARGE SCALE GENOMIC DNA]</scope>
    <source>
        <strain evidence="5">W744_W776</strain>
    </source>
</reference>
<dbReference type="InterPro" id="IPR018520">
    <property type="entry name" value="UPP_synth-like_CS"/>
</dbReference>
<sequence length="307" mass="35885">MDGNRRFATKYGMEKLEGHYLGFEKLSETLEWCLDLGVKEVTIYTFSIENFKRPKEEVNGLMNLSREKFRDLLQEKDKLVKYGVCIRVFGDITLLPVDLQMLVAEAILETYKNTKTFLNVCLAYTSREEITSAVKDIATEVANGNLKECDISESLLDQSMYSYKSSKPDIVVRTSGEVRLSDFLLWQSSYSVLSFFKVLWPDFRIWHLFLAVLYYQHYCGNLKEIENEHYLNTMHEEKGQLNDMASQQYKCNKSSDSSGEDFKSKMHSFNQEIQERRKKFIEHLDKERFNKLVQIKNGNTSQNDPPL</sequence>
<evidence type="ECO:0000256" key="3">
    <source>
        <dbReference type="ARBA" id="ARBA00047353"/>
    </source>
</evidence>